<reference evidence="2 3" key="1">
    <citation type="submission" date="2014-02" db="EMBL/GenBank/DDBJ databases">
        <title>Draft genome sequence of Lysinibacillus boronitolerans NBRC 103108.</title>
        <authorList>
            <person name="Zhang F."/>
            <person name="Wang G."/>
            <person name="Zhang L."/>
        </authorList>
    </citation>
    <scope>NUCLEOTIDE SEQUENCE [LARGE SCALE GENOMIC DNA]</scope>
    <source>
        <strain evidence="2 3">NBRC 103108</strain>
    </source>
</reference>
<feature type="transmembrane region" description="Helical" evidence="1">
    <location>
        <begin position="56"/>
        <end position="78"/>
    </location>
</feature>
<name>A0ABR4XTH5_9BACI</name>
<keyword evidence="2" id="KW-0456">Lyase</keyword>
<dbReference type="Proteomes" id="UP000030487">
    <property type="component" value="Unassembled WGS sequence"/>
</dbReference>
<sequence length="79" mass="9370">MLKMLETILIIFLTIPLYAVLIWSYFYPQESLLWGKRWMYKEEPDISDDAIRYIKVASLISVIGLTLVFIIVILTQFIR</sequence>
<feature type="transmembrane region" description="Helical" evidence="1">
    <location>
        <begin position="7"/>
        <end position="26"/>
    </location>
</feature>
<protein>
    <submittedName>
        <fullName evidence="2">Selenocysteine lyase</fullName>
    </submittedName>
</protein>
<gene>
    <name evidence="2" type="ORF">CD31_21880</name>
</gene>
<evidence type="ECO:0000313" key="3">
    <source>
        <dbReference type="Proteomes" id="UP000030487"/>
    </source>
</evidence>
<dbReference type="GO" id="GO:0016829">
    <property type="term" value="F:lyase activity"/>
    <property type="evidence" value="ECO:0007669"/>
    <property type="project" value="UniProtKB-KW"/>
</dbReference>
<evidence type="ECO:0000256" key="1">
    <source>
        <dbReference type="SAM" id="Phobius"/>
    </source>
</evidence>
<evidence type="ECO:0000313" key="2">
    <source>
        <dbReference type="EMBL" id="KGR80767.1"/>
    </source>
</evidence>
<keyword evidence="3" id="KW-1185">Reference proteome</keyword>
<proteinExistence type="predicted"/>
<dbReference type="EMBL" id="JPVR01000081">
    <property type="protein sequence ID" value="KGR80767.1"/>
    <property type="molecule type" value="Genomic_DNA"/>
</dbReference>
<keyword evidence="1" id="KW-0472">Membrane</keyword>
<keyword evidence="1" id="KW-0812">Transmembrane</keyword>
<accession>A0ABR4XTH5</accession>
<comment type="caution">
    <text evidence="2">The sequence shown here is derived from an EMBL/GenBank/DDBJ whole genome shotgun (WGS) entry which is preliminary data.</text>
</comment>
<organism evidence="2 3">
    <name type="scientific">Lysinibacillus boronitolerans JCM 21713 = 10a = NBRC 103108</name>
    <dbReference type="NCBI Taxonomy" id="1294264"/>
    <lineage>
        <taxon>Bacteria</taxon>
        <taxon>Bacillati</taxon>
        <taxon>Bacillota</taxon>
        <taxon>Bacilli</taxon>
        <taxon>Bacillales</taxon>
        <taxon>Bacillaceae</taxon>
        <taxon>Lysinibacillus</taxon>
    </lineage>
</organism>
<keyword evidence="1" id="KW-1133">Transmembrane helix</keyword>